<keyword evidence="8 14" id="KW-0963">Cytoplasm</keyword>
<dbReference type="GO" id="GO:0030145">
    <property type="term" value="F:manganese ion binding"/>
    <property type="evidence" value="ECO:0007669"/>
    <property type="project" value="UniProtKB-UniRule"/>
</dbReference>
<feature type="domain" description="RNase H type-2" evidence="17">
    <location>
        <begin position="58"/>
        <end position="246"/>
    </location>
</feature>
<evidence type="ECO:0000256" key="10">
    <source>
        <dbReference type="ARBA" id="ARBA00022723"/>
    </source>
</evidence>
<evidence type="ECO:0000256" key="12">
    <source>
        <dbReference type="ARBA" id="ARBA00022801"/>
    </source>
</evidence>
<keyword evidence="9 14" id="KW-0540">Nuclease</keyword>
<comment type="cofactor">
    <cofactor evidence="14 15">
        <name>Mn(2+)</name>
        <dbReference type="ChEBI" id="CHEBI:29035"/>
    </cofactor>
    <cofactor evidence="14 15">
        <name>Mg(2+)</name>
        <dbReference type="ChEBI" id="CHEBI:18420"/>
    </cofactor>
    <text evidence="14 15">Manganese or magnesium. Binds 1 divalent metal ion per monomer in the absence of substrate. May bind a second metal ion after substrate binding.</text>
</comment>
<evidence type="ECO:0000256" key="5">
    <source>
        <dbReference type="ARBA" id="ARBA00007383"/>
    </source>
</evidence>
<comment type="function">
    <text evidence="3 14 16">Endonuclease that specifically degrades the RNA of RNA-DNA hybrids.</text>
</comment>
<dbReference type="HAMAP" id="MF_00052_B">
    <property type="entry name" value="RNase_HII_B"/>
    <property type="match status" value="1"/>
</dbReference>
<feature type="binding site" evidence="14 15">
    <location>
        <position position="65"/>
    </location>
    <ligand>
        <name>a divalent metal cation</name>
        <dbReference type="ChEBI" id="CHEBI:60240"/>
    </ligand>
</feature>
<evidence type="ECO:0000256" key="8">
    <source>
        <dbReference type="ARBA" id="ARBA00022490"/>
    </source>
</evidence>
<evidence type="ECO:0000256" key="7">
    <source>
        <dbReference type="ARBA" id="ARBA00019179"/>
    </source>
</evidence>
<dbReference type="PANTHER" id="PTHR10954">
    <property type="entry name" value="RIBONUCLEASE H2 SUBUNIT A"/>
    <property type="match status" value="1"/>
</dbReference>
<dbReference type="InterPro" id="IPR036397">
    <property type="entry name" value="RNaseH_sf"/>
</dbReference>
<dbReference type="GO" id="GO:0006298">
    <property type="term" value="P:mismatch repair"/>
    <property type="evidence" value="ECO:0007669"/>
    <property type="project" value="TreeGrafter"/>
</dbReference>
<accession>A0A858PYU2</accession>
<organism evidence="18 19">
    <name type="scientific">Anaplasma platys</name>
    <dbReference type="NCBI Taxonomy" id="949"/>
    <lineage>
        <taxon>Bacteria</taxon>
        <taxon>Pseudomonadati</taxon>
        <taxon>Pseudomonadota</taxon>
        <taxon>Alphaproteobacteria</taxon>
        <taxon>Rickettsiales</taxon>
        <taxon>Anaplasmataceae</taxon>
        <taxon>Anaplasma</taxon>
    </lineage>
</organism>
<evidence type="ECO:0000256" key="13">
    <source>
        <dbReference type="ARBA" id="ARBA00023211"/>
    </source>
</evidence>
<protein>
    <recommendedName>
        <fullName evidence="7 14">Ribonuclease HII</fullName>
        <shortName evidence="14">RNase HII</shortName>
        <ecNumber evidence="6 14">3.1.26.4</ecNumber>
    </recommendedName>
</protein>
<dbReference type="InterPro" id="IPR024567">
    <property type="entry name" value="RNase_HII/HIII_dom"/>
</dbReference>
<dbReference type="EC" id="3.1.26.4" evidence="6 14"/>
<evidence type="ECO:0000259" key="17">
    <source>
        <dbReference type="PROSITE" id="PS51975"/>
    </source>
</evidence>
<dbReference type="SUPFAM" id="SSF53098">
    <property type="entry name" value="Ribonuclease H-like"/>
    <property type="match status" value="1"/>
</dbReference>
<dbReference type="CDD" id="cd07182">
    <property type="entry name" value="RNase_HII_bacteria_HII_like"/>
    <property type="match status" value="1"/>
</dbReference>
<keyword evidence="12 14" id="KW-0378">Hydrolase</keyword>
<dbReference type="GO" id="GO:0032299">
    <property type="term" value="C:ribonuclease H2 complex"/>
    <property type="evidence" value="ECO:0007669"/>
    <property type="project" value="TreeGrafter"/>
</dbReference>
<evidence type="ECO:0000256" key="2">
    <source>
        <dbReference type="ARBA" id="ARBA00001946"/>
    </source>
</evidence>
<dbReference type="RefSeq" id="WP_169193395.1">
    <property type="nucleotide sequence ID" value="NZ_CP046391.1"/>
</dbReference>
<evidence type="ECO:0000256" key="11">
    <source>
        <dbReference type="ARBA" id="ARBA00022759"/>
    </source>
</evidence>
<evidence type="ECO:0000313" key="19">
    <source>
        <dbReference type="Proteomes" id="UP000500930"/>
    </source>
</evidence>
<evidence type="ECO:0000256" key="1">
    <source>
        <dbReference type="ARBA" id="ARBA00000077"/>
    </source>
</evidence>
<evidence type="ECO:0000256" key="14">
    <source>
        <dbReference type="HAMAP-Rule" id="MF_00052"/>
    </source>
</evidence>
<dbReference type="Gene3D" id="3.30.420.10">
    <property type="entry name" value="Ribonuclease H-like superfamily/Ribonuclease H"/>
    <property type="match status" value="1"/>
</dbReference>
<name>A0A858PYU2_9RICK</name>
<comment type="cofactor">
    <cofactor evidence="2">
        <name>Mg(2+)</name>
        <dbReference type="ChEBI" id="CHEBI:18420"/>
    </cofactor>
</comment>
<dbReference type="InterPro" id="IPR001352">
    <property type="entry name" value="RNase_HII/HIII"/>
</dbReference>
<dbReference type="Proteomes" id="UP000500930">
    <property type="component" value="Chromosome"/>
</dbReference>
<evidence type="ECO:0000256" key="9">
    <source>
        <dbReference type="ARBA" id="ARBA00022722"/>
    </source>
</evidence>
<evidence type="ECO:0000256" key="4">
    <source>
        <dbReference type="ARBA" id="ARBA00004496"/>
    </source>
</evidence>
<evidence type="ECO:0000256" key="15">
    <source>
        <dbReference type="PROSITE-ProRule" id="PRU01319"/>
    </source>
</evidence>
<proteinExistence type="inferred from homology"/>
<comment type="similarity">
    <text evidence="5 14 16">Belongs to the RNase HII family.</text>
</comment>
<dbReference type="AlphaFoldDB" id="A0A858PYU2"/>
<comment type="catalytic activity">
    <reaction evidence="1 14 15 16">
        <text>Endonucleolytic cleavage to 5'-phosphomonoester.</text>
        <dbReference type="EC" id="3.1.26.4"/>
    </reaction>
</comment>
<evidence type="ECO:0000256" key="3">
    <source>
        <dbReference type="ARBA" id="ARBA00004065"/>
    </source>
</evidence>
<keyword evidence="11 14" id="KW-0255">Endonuclease</keyword>
<evidence type="ECO:0000313" key="18">
    <source>
        <dbReference type="EMBL" id="QJC27786.1"/>
    </source>
</evidence>
<dbReference type="EMBL" id="CP046391">
    <property type="protein sequence ID" value="QJC27786.1"/>
    <property type="molecule type" value="Genomic_DNA"/>
</dbReference>
<dbReference type="GO" id="GO:0043137">
    <property type="term" value="P:DNA replication, removal of RNA primer"/>
    <property type="evidence" value="ECO:0007669"/>
    <property type="project" value="TreeGrafter"/>
</dbReference>
<dbReference type="GO" id="GO:0004523">
    <property type="term" value="F:RNA-DNA hybrid ribonuclease activity"/>
    <property type="evidence" value="ECO:0007669"/>
    <property type="project" value="UniProtKB-UniRule"/>
</dbReference>
<keyword evidence="19" id="KW-1185">Reference proteome</keyword>
<dbReference type="PANTHER" id="PTHR10954:SF18">
    <property type="entry name" value="RIBONUCLEASE HII"/>
    <property type="match status" value="1"/>
</dbReference>
<sequence length="246" mass="27426">MPLFINPILLPLLQCPHNIRRLKFASELLLRHHLIEKPGWIVRTSFFLEDAHCKTDNAVVVGVDEVGYGALAGPVFAAAVYIPHATRELMTDIKDSKALSIKKREELFDLLAEYSVFNIGHASVSEIEQHNILVASHMAMKRALAGLTLPHVDLVLIDGIRNVDLSWPSQTITKGDSLCTSIAAASIIAKVSRDRLMKELHQHHPEYAWNKNHGYGTKAHIDATILHGITPHHRRTFAPVQKLVTS</sequence>
<dbReference type="InterPro" id="IPR022898">
    <property type="entry name" value="RNase_HII"/>
</dbReference>
<dbReference type="KEGG" id="aplt:ANPL_03680"/>
<dbReference type="NCBIfam" id="NF000595">
    <property type="entry name" value="PRK00015.1-3"/>
    <property type="match status" value="1"/>
</dbReference>
<feature type="binding site" evidence="14 15">
    <location>
        <position position="64"/>
    </location>
    <ligand>
        <name>a divalent metal cation</name>
        <dbReference type="ChEBI" id="CHEBI:60240"/>
    </ligand>
</feature>
<dbReference type="Pfam" id="PF01351">
    <property type="entry name" value="RNase_HII"/>
    <property type="match status" value="1"/>
</dbReference>
<keyword evidence="13 14" id="KW-0464">Manganese</keyword>
<reference evidence="18 19" key="1">
    <citation type="journal article" date="2020" name="Pathogens">
        <title>First Whole Genome Sequence of Anaplasma platys, an Obligate Intracellular Rickettsial Pathogen of Dogs.</title>
        <authorList>
            <person name="Llanes A."/>
            <person name="Rajeev S."/>
        </authorList>
    </citation>
    <scope>NUCLEOTIDE SEQUENCE [LARGE SCALE GENOMIC DNA]</scope>
    <source>
        <strain evidence="18 19">S3</strain>
    </source>
</reference>
<gene>
    <name evidence="14 18" type="primary">rnhB</name>
    <name evidence="18" type="ORF">ANPL_03680</name>
</gene>
<keyword evidence="10 14" id="KW-0479">Metal-binding</keyword>
<dbReference type="GO" id="GO:0005737">
    <property type="term" value="C:cytoplasm"/>
    <property type="evidence" value="ECO:0007669"/>
    <property type="project" value="UniProtKB-SubCell"/>
</dbReference>
<evidence type="ECO:0000256" key="16">
    <source>
        <dbReference type="RuleBase" id="RU003515"/>
    </source>
</evidence>
<dbReference type="GO" id="GO:0003723">
    <property type="term" value="F:RNA binding"/>
    <property type="evidence" value="ECO:0007669"/>
    <property type="project" value="UniProtKB-UniRule"/>
</dbReference>
<dbReference type="InterPro" id="IPR012337">
    <property type="entry name" value="RNaseH-like_sf"/>
</dbReference>
<feature type="binding site" evidence="14 15">
    <location>
        <position position="158"/>
    </location>
    <ligand>
        <name>a divalent metal cation</name>
        <dbReference type="ChEBI" id="CHEBI:60240"/>
    </ligand>
</feature>
<comment type="subcellular location">
    <subcellularLocation>
        <location evidence="4 14">Cytoplasm</location>
    </subcellularLocation>
</comment>
<evidence type="ECO:0000256" key="6">
    <source>
        <dbReference type="ARBA" id="ARBA00012180"/>
    </source>
</evidence>
<dbReference type="PROSITE" id="PS51975">
    <property type="entry name" value="RNASE_H_2"/>
    <property type="match status" value="1"/>
</dbReference>